<dbReference type="PANTHER" id="PTHR40518">
    <property type="entry name" value="ACETOACETATE DECARBOXYLASE"/>
    <property type="match status" value="1"/>
</dbReference>
<dbReference type="Pfam" id="PF06314">
    <property type="entry name" value="ADC"/>
    <property type="match status" value="1"/>
</dbReference>
<reference evidence="1 2" key="1">
    <citation type="submission" date="2017-11" db="EMBL/GenBank/DDBJ databases">
        <authorList>
            <person name="Han C.G."/>
        </authorList>
    </citation>
    <scope>NUCLEOTIDE SEQUENCE [LARGE SCALE GENOMIC DNA]</scope>
    <source>
        <strain evidence="1 2">ANC 5347</strain>
    </source>
</reference>
<dbReference type="Proteomes" id="UP000242351">
    <property type="component" value="Unassembled WGS sequence"/>
</dbReference>
<dbReference type="SUPFAM" id="SSF160104">
    <property type="entry name" value="Acetoacetate decarboxylase-like"/>
    <property type="match status" value="1"/>
</dbReference>
<accession>A0A2H9UHN9</accession>
<dbReference type="InterPro" id="IPR023375">
    <property type="entry name" value="ADC_dom_sf"/>
</dbReference>
<dbReference type="AlphaFoldDB" id="A0A2H9UHN9"/>
<comment type="caution">
    <text evidence="1">The sequence shown here is derived from an EMBL/GenBank/DDBJ whole genome shotgun (WGS) entry which is preliminary data.</text>
</comment>
<organism evidence="1 2">
    <name type="scientific">Acinetobacter pseudolwoffii</name>
    <dbReference type="NCBI Taxonomy" id="2053287"/>
    <lineage>
        <taxon>Bacteria</taxon>
        <taxon>Pseudomonadati</taxon>
        <taxon>Pseudomonadota</taxon>
        <taxon>Gammaproteobacteria</taxon>
        <taxon>Moraxellales</taxon>
        <taxon>Moraxellaceae</taxon>
        <taxon>Acinetobacter</taxon>
    </lineage>
</organism>
<gene>
    <name evidence="1" type="ORF">CU320_15505</name>
</gene>
<name>A0A2H9UHN9_9GAMM</name>
<dbReference type="RefSeq" id="WP_100358288.1">
    <property type="nucleotide sequence ID" value="NZ_PGOZ01000044.1"/>
</dbReference>
<dbReference type="PANTHER" id="PTHR40518:SF1">
    <property type="entry name" value="ACETOACETATE DECARBOXYLASE"/>
    <property type="match status" value="1"/>
</dbReference>
<proteinExistence type="predicted"/>
<dbReference type="InterPro" id="IPR010451">
    <property type="entry name" value="Acetoacetate_decarboxylase"/>
</dbReference>
<evidence type="ECO:0008006" key="3">
    <source>
        <dbReference type="Google" id="ProtNLM"/>
    </source>
</evidence>
<evidence type="ECO:0000313" key="2">
    <source>
        <dbReference type="Proteomes" id="UP000242351"/>
    </source>
</evidence>
<sequence length="224" mass="26417">MKHALLQEQNIHQFPPWRLQGEGFILNYWLTPSFIEQAKQFRIAPSPLGRMVQVLLVRYHASPIGPYDELLILDHPLISKRRLSSIPKIYVSTHESVVHGQHLWGIPKEHAQFEWQQKDQEVLCQIQHQNQHMTIRLKKTKSARKFYINSHHIPASMLKIQQAWKGQRFQFSPQFRGHLSKLSQVEWQNINNIFPDFSKAKLLQSFYVPKFNLIFPEAKIATKP</sequence>
<evidence type="ECO:0000313" key="1">
    <source>
        <dbReference type="EMBL" id="PJI31181.1"/>
    </source>
</evidence>
<dbReference type="GO" id="GO:0016829">
    <property type="term" value="F:lyase activity"/>
    <property type="evidence" value="ECO:0007669"/>
    <property type="project" value="InterPro"/>
</dbReference>
<reference evidence="1 2" key="2">
    <citation type="submission" date="2017-12" db="EMBL/GenBank/DDBJ databases">
        <title>Revising the taxonomy of the Acinetobacter lwoffii group: the description of Acinetobacter pseudolwoffii sp. nov. and emended description of Acinetobacter lwoffii.</title>
        <authorList>
            <person name="Nemec A."/>
        </authorList>
    </citation>
    <scope>NUCLEOTIDE SEQUENCE [LARGE SCALE GENOMIC DNA]</scope>
    <source>
        <strain evidence="1 2">ANC 5347</strain>
    </source>
</reference>
<dbReference type="Gene3D" id="2.40.400.10">
    <property type="entry name" value="Acetoacetate decarboxylase-like"/>
    <property type="match status" value="1"/>
</dbReference>
<protein>
    <recommendedName>
        <fullName evidence="3">Acetoacetate decarboxylase</fullName>
    </recommendedName>
</protein>
<dbReference type="EMBL" id="PGOZ01000044">
    <property type="protein sequence ID" value="PJI31181.1"/>
    <property type="molecule type" value="Genomic_DNA"/>
</dbReference>